<evidence type="ECO:0000313" key="7">
    <source>
        <dbReference type="EMBL" id="KAF9077615.1"/>
    </source>
</evidence>
<comment type="caution">
    <text evidence="7">The sequence shown here is derived from an EMBL/GenBank/DDBJ whole genome shotgun (WGS) entry which is preliminary data.</text>
</comment>
<feature type="region of interest" description="Disordered" evidence="5">
    <location>
        <begin position="393"/>
        <end position="434"/>
    </location>
</feature>
<reference evidence="7" key="1">
    <citation type="submission" date="2020-11" db="EMBL/GenBank/DDBJ databases">
        <authorList>
            <consortium name="DOE Joint Genome Institute"/>
            <person name="Ahrendt S."/>
            <person name="Riley R."/>
            <person name="Andreopoulos W."/>
            <person name="Labutti K."/>
            <person name="Pangilinan J."/>
            <person name="Ruiz-Duenas F.J."/>
            <person name="Barrasa J.M."/>
            <person name="Sanchez-Garcia M."/>
            <person name="Camarero S."/>
            <person name="Miyauchi S."/>
            <person name="Serrano A."/>
            <person name="Linde D."/>
            <person name="Babiker R."/>
            <person name="Drula E."/>
            <person name="Ayuso-Fernandez I."/>
            <person name="Pacheco R."/>
            <person name="Padilla G."/>
            <person name="Ferreira P."/>
            <person name="Barriuso J."/>
            <person name="Kellner H."/>
            <person name="Castanera R."/>
            <person name="Alfaro M."/>
            <person name="Ramirez L."/>
            <person name="Pisabarro A.G."/>
            <person name="Kuo A."/>
            <person name="Tritt A."/>
            <person name="Lipzen A."/>
            <person name="He G."/>
            <person name="Yan M."/>
            <person name="Ng V."/>
            <person name="Cullen D."/>
            <person name="Martin F."/>
            <person name="Rosso M.-N."/>
            <person name="Henrissat B."/>
            <person name="Hibbett D."/>
            <person name="Martinez A.T."/>
            <person name="Grigoriev I.V."/>
        </authorList>
    </citation>
    <scope>NUCLEOTIDE SEQUENCE</scope>
    <source>
        <strain evidence="7">AH 40177</strain>
    </source>
</reference>
<dbReference type="Proteomes" id="UP000772434">
    <property type="component" value="Unassembled WGS sequence"/>
</dbReference>
<dbReference type="InterPro" id="IPR051694">
    <property type="entry name" value="Immunoregulatory_rcpt-like"/>
</dbReference>
<evidence type="ECO:0000256" key="3">
    <source>
        <dbReference type="ARBA" id="ARBA00022989"/>
    </source>
</evidence>
<proteinExistence type="predicted"/>
<feature type="transmembrane region" description="Helical" evidence="6">
    <location>
        <begin position="160"/>
        <end position="181"/>
    </location>
</feature>
<dbReference type="OrthoDB" id="3263231at2759"/>
<dbReference type="AlphaFoldDB" id="A0A9P5Q9V8"/>
<evidence type="ECO:0000256" key="6">
    <source>
        <dbReference type="SAM" id="Phobius"/>
    </source>
</evidence>
<evidence type="ECO:0000256" key="2">
    <source>
        <dbReference type="ARBA" id="ARBA00022692"/>
    </source>
</evidence>
<feature type="compositionally biased region" description="Low complexity" evidence="5">
    <location>
        <begin position="336"/>
        <end position="346"/>
    </location>
</feature>
<sequence>MSLASSGAGLTGVSTHADSASNTRSSAPTSASSSSTSSTSSIISISSPSTSSDPTTATPVSNTESSSTSASTSLNSTTALTSSSAQSPSNANSTSTISSTLTAPLTTSVQATVMSTDSNGQVHTAVIETETVFSSGSIVPTAAPVNNNISSSSSSNTGRIVGGVIGGVGGLLVILAVLFFVMKRQQRRRDLEDFDGNFDPDRIVRSGGLGSGNRDSMASSDTDGFVYAGGEKAKAKKAARRASRLMEGDGTLPNIPVDGIRNAKLGPEMQELMSASAVTSRNNLLDEEGMDDEPHSPYRTPSPYHAPLPPNSASSEGHGGIGGMMSPTRVPNSRPASMAMSMSGSATLSGHGHSPTFTGYTRPPSFYGNHTYGGSLPGSPLPVNTYGGYAMSPERSPSPVVSSASGPSGYANAPISRRRFSNGPGALNPDATRDAGAVVSAKRYSSGPLAIMNPDSHGGGPAEGLHLS</sequence>
<keyword evidence="4 6" id="KW-0472">Membrane</keyword>
<comment type="subcellular location">
    <subcellularLocation>
        <location evidence="1">Membrane</location>
        <topology evidence="1">Single-pass membrane protein</topology>
    </subcellularLocation>
</comment>
<accession>A0A9P5Q9V8</accession>
<evidence type="ECO:0000313" key="8">
    <source>
        <dbReference type="Proteomes" id="UP000772434"/>
    </source>
</evidence>
<protein>
    <submittedName>
        <fullName evidence="7">Uncharacterized protein</fullName>
    </submittedName>
</protein>
<keyword evidence="8" id="KW-1185">Reference proteome</keyword>
<keyword evidence="2 6" id="KW-0812">Transmembrane</keyword>
<feature type="region of interest" description="Disordered" evidence="5">
    <location>
        <begin position="334"/>
        <end position="357"/>
    </location>
</feature>
<evidence type="ECO:0000256" key="4">
    <source>
        <dbReference type="ARBA" id="ARBA00023136"/>
    </source>
</evidence>
<dbReference type="GO" id="GO:0071944">
    <property type="term" value="C:cell periphery"/>
    <property type="evidence" value="ECO:0007669"/>
    <property type="project" value="UniProtKB-ARBA"/>
</dbReference>
<evidence type="ECO:0000256" key="5">
    <source>
        <dbReference type="SAM" id="MobiDB-lite"/>
    </source>
</evidence>
<feature type="region of interest" description="Disordered" evidence="5">
    <location>
        <begin position="447"/>
        <end position="468"/>
    </location>
</feature>
<feature type="compositionally biased region" description="Low complexity" evidence="5">
    <location>
        <begin position="19"/>
        <end position="98"/>
    </location>
</feature>
<dbReference type="GO" id="GO:0016020">
    <property type="term" value="C:membrane"/>
    <property type="evidence" value="ECO:0007669"/>
    <property type="project" value="UniProtKB-SubCell"/>
</dbReference>
<dbReference type="EMBL" id="JADNRY010000003">
    <property type="protein sequence ID" value="KAF9077615.1"/>
    <property type="molecule type" value="Genomic_DNA"/>
</dbReference>
<evidence type="ECO:0000256" key="1">
    <source>
        <dbReference type="ARBA" id="ARBA00004167"/>
    </source>
</evidence>
<feature type="region of interest" description="Disordered" evidence="5">
    <location>
        <begin position="1"/>
        <end position="98"/>
    </location>
</feature>
<feature type="region of interest" description="Disordered" evidence="5">
    <location>
        <begin position="286"/>
        <end position="319"/>
    </location>
</feature>
<keyword evidence="3 6" id="KW-1133">Transmembrane helix</keyword>
<dbReference type="PANTHER" id="PTHR15549">
    <property type="entry name" value="PAIRED IMMUNOGLOBULIN-LIKE TYPE 2 RECEPTOR"/>
    <property type="match status" value="1"/>
</dbReference>
<gene>
    <name evidence="7" type="ORF">BDP27DRAFT_1311353</name>
</gene>
<organism evidence="7 8">
    <name type="scientific">Rhodocollybia butyracea</name>
    <dbReference type="NCBI Taxonomy" id="206335"/>
    <lineage>
        <taxon>Eukaryota</taxon>
        <taxon>Fungi</taxon>
        <taxon>Dikarya</taxon>
        <taxon>Basidiomycota</taxon>
        <taxon>Agaricomycotina</taxon>
        <taxon>Agaricomycetes</taxon>
        <taxon>Agaricomycetidae</taxon>
        <taxon>Agaricales</taxon>
        <taxon>Marasmiineae</taxon>
        <taxon>Omphalotaceae</taxon>
        <taxon>Rhodocollybia</taxon>
    </lineage>
</organism>
<name>A0A9P5Q9V8_9AGAR</name>
<feature type="compositionally biased region" description="Low complexity" evidence="5">
    <location>
        <begin position="393"/>
        <end position="409"/>
    </location>
</feature>